<dbReference type="EMBL" id="AP019416">
    <property type="protein sequence ID" value="BBI48014.1"/>
    <property type="molecule type" value="Genomic_DNA"/>
</dbReference>
<protein>
    <submittedName>
        <fullName evidence="1">Uncharacterized protein</fullName>
    </submittedName>
</protein>
<proteinExistence type="predicted"/>
<evidence type="ECO:0000313" key="1">
    <source>
        <dbReference type="EMBL" id="BBI48014.1"/>
    </source>
</evidence>
<keyword evidence="2" id="KW-1185">Reference proteome</keyword>
<dbReference type="Proteomes" id="UP000289555">
    <property type="component" value="Chromosome"/>
</dbReference>
<gene>
    <name evidence="1" type="ORF">HORIV_04350</name>
</gene>
<reference evidence="2" key="1">
    <citation type="journal article" date="2019" name="Microbiol. Resour. Announc.">
        <title>Complete Genome Sequence of Halomonas olivaria, a Moderately Halophilic Bacterium Isolated from Olive Processing Effluents, Obtained by Nanopore Sequencing.</title>
        <authorList>
            <person name="Nagata S."/>
            <person name="Ii K.M."/>
            <person name="Tsukimi T."/>
            <person name="Miura M.C."/>
            <person name="Galipon J."/>
            <person name="Arakawa K."/>
        </authorList>
    </citation>
    <scope>NUCLEOTIDE SEQUENCE [LARGE SCALE GENOMIC DNA]</scope>
    <source>
        <strain evidence="2">TYRC17</strain>
    </source>
</reference>
<sequence length="73" mass="8486">MIVDPEGRIRASMPGATPGILTDVLNIDEVERVRTFGTAGLNRMWSQFREDDPVLELPMYEGRIDPRKWREKR</sequence>
<organism evidence="1 2">
    <name type="scientific">Vreelandella olivaria</name>
    <dbReference type="NCBI Taxonomy" id="390919"/>
    <lineage>
        <taxon>Bacteria</taxon>
        <taxon>Pseudomonadati</taxon>
        <taxon>Pseudomonadota</taxon>
        <taxon>Gammaproteobacteria</taxon>
        <taxon>Oceanospirillales</taxon>
        <taxon>Halomonadaceae</taxon>
        <taxon>Vreelandella</taxon>
    </lineage>
</organism>
<evidence type="ECO:0000313" key="2">
    <source>
        <dbReference type="Proteomes" id="UP000289555"/>
    </source>
</evidence>
<name>A0ABN5WLX7_9GAMM</name>
<accession>A0ABN5WLX7</accession>